<dbReference type="HAMAP" id="MF_01930">
    <property type="entry name" value="PurN"/>
    <property type="match status" value="1"/>
</dbReference>
<evidence type="ECO:0000313" key="11">
    <source>
        <dbReference type="Proteomes" id="UP001150538"/>
    </source>
</evidence>
<dbReference type="EMBL" id="JANBPU010000126">
    <property type="protein sequence ID" value="KAJ1915873.1"/>
    <property type="molecule type" value="Genomic_DNA"/>
</dbReference>
<dbReference type="SUPFAM" id="SSF53328">
    <property type="entry name" value="Formyltransferase"/>
    <property type="match status" value="1"/>
</dbReference>
<dbReference type="PANTHER" id="PTHR43369:SF2">
    <property type="entry name" value="PHOSPHORIBOSYLGLYCINAMIDE FORMYLTRANSFERASE"/>
    <property type="match status" value="1"/>
</dbReference>
<comment type="pathway">
    <text evidence="1">Purine metabolism; IMP biosynthesis via de novo pathway; N(2)-formyl-N(1)-(5-phospho-D-ribosyl)glycinamide from N(1)-(5-phospho-D-ribosyl)glycinamide (10-formyl THF route): step 1/1.</text>
</comment>
<reference evidence="10" key="1">
    <citation type="submission" date="2022-07" db="EMBL/GenBank/DDBJ databases">
        <title>Phylogenomic reconstructions and comparative analyses of Kickxellomycotina fungi.</title>
        <authorList>
            <person name="Reynolds N.K."/>
            <person name="Stajich J.E."/>
            <person name="Barry K."/>
            <person name="Grigoriev I.V."/>
            <person name="Crous P."/>
            <person name="Smith M.E."/>
        </authorList>
    </citation>
    <scope>NUCLEOTIDE SEQUENCE</scope>
    <source>
        <strain evidence="10">NBRC 100468</strain>
    </source>
</reference>
<name>A0A9W7ZZD4_9FUNG</name>
<sequence>MSANSTNKKIIVLISGNGSNLQALIDSCKNNQITGADIVQVISSKPNVYGLERAQKAQIPTHVHSLKEYKAAGKTRKDFDHDLADHIQKLKPDLIVLAGWMLILGPDFVSKFEGKLINLHPSLPGDIIGAHAIDRAYEEAKAGKRTETGIMVHYVIAEVDEGKPIASRKVPILENDSLEALEERIHRAEHELLPEATRMVLEGTAPSFK</sequence>
<evidence type="ECO:0000256" key="7">
    <source>
        <dbReference type="ARBA" id="ARBA00041682"/>
    </source>
</evidence>
<dbReference type="InterPro" id="IPR002376">
    <property type="entry name" value="Formyl_transf_N"/>
</dbReference>
<dbReference type="EC" id="2.1.2.2" evidence="2"/>
<evidence type="ECO:0000256" key="2">
    <source>
        <dbReference type="ARBA" id="ARBA00012254"/>
    </source>
</evidence>
<evidence type="ECO:0000313" key="10">
    <source>
        <dbReference type="EMBL" id="KAJ1915873.1"/>
    </source>
</evidence>
<dbReference type="NCBIfam" id="TIGR00639">
    <property type="entry name" value="PurN"/>
    <property type="match status" value="1"/>
</dbReference>
<keyword evidence="3 10" id="KW-0808">Transferase</keyword>
<gene>
    <name evidence="10" type="primary">ade5</name>
    <name evidence="10" type="ORF">H4219_004095</name>
</gene>
<dbReference type="PANTHER" id="PTHR43369">
    <property type="entry name" value="PHOSPHORIBOSYLGLYCINAMIDE FORMYLTRANSFERASE"/>
    <property type="match status" value="1"/>
</dbReference>
<evidence type="ECO:0000256" key="3">
    <source>
        <dbReference type="ARBA" id="ARBA00022679"/>
    </source>
</evidence>
<evidence type="ECO:0000256" key="6">
    <source>
        <dbReference type="ARBA" id="ARBA00041324"/>
    </source>
</evidence>
<comment type="similarity">
    <text evidence="5">Belongs to the GART family.</text>
</comment>
<dbReference type="Proteomes" id="UP001150538">
    <property type="component" value="Unassembled WGS sequence"/>
</dbReference>
<keyword evidence="11" id="KW-1185">Reference proteome</keyword>
<evidence type="ECO:0000256" key="1">
    <source>
        <dbReference type="ARBA" id="ARBA00005054"/>
    </source>
</evidence>
<dbReference type="InterPro" id="IPR001555">
    <property type="entry name" value="GART_AS"/>
</dbReference>
<evidence type="ECO:0000259" key="9">
    <source>
        <dbReference type="Pfam" id="PF00551"/>
    </source>
</evidence>
<dbReference type="OrthoDB" id="5575075at2759"/>
<dbReference type="Gene3D" id="3.40.50.170">
    <property type="entry name" value="Formyl transferase, N-terminal domain"/>
    <property type="match status" value="1"/>
</dbReference>
<dbReference type="Pfam" id="PF00551">
    <property type="entry name" value="Formyl_trans_N"/>
    <property type="match status" value="1"/>
</dbReference>
<feature type="domain" description="Formyl transferase N-terminal" evidence="9">
    <location>
        <begin position="8"/>
        <end position="197"/>
    </location>
</feature>
<dbReference type="PROSITE" id="PS00373">
    <property type="entry name" value="GART"/>
    <property type="match status" value="1"/>
</dbReference>
<organism evidence="10 11">
    <name type="scientific">Mycoemilia scoparia</name>
    <dbReference type="NCBI Taxonomy" id="417184"/>
    <lineage>
        <taxon>Eukaryota</taxon>
        <taxon>Fungi</taxon>
        <taxon>Fungi incertae sedis</taxon>
        <taxon>Zoopagomycota</taxon>
        <taxon>Kickxellomycotina</taxon>
        <taxon>Kickxellomycetes</taxon>
        <taxon>Kickxellales</taxon>
        <taxon>Kickxellaceae</taxon>
        <taxon>Mycoemilia</taxon>
    </lineage>
</organism>
<evidence type="ECO:0000256" key="4">
    <source>
        <dbReference type="ARBA" id="ARBA00022755"/>
    </source>
</evidence>
<dbReference type="AlphaFoldDB" id="A0A9W7ZZD4"/>
<dbReference type="InterPro" id="IPR004607">
    <property type="entry name" value="GART"/>
</dbReference>
<dbReference type="GO" id="GO:0005737">
    <property type="term" value="C:cytoplasm"/>
    <property type="evidence" value="ECO:0007669"/>
    <property type="project" value="TreeGrafter"/>
</dbReference>
<accession>A0A9W7ZZD4</accession>
<evidence type="ECO:0000256" key="8">
    <source>
        <dbReference type="ARBA" id="ARBA00047664"/>
    </source>
</evidence>
<keyword evidence="4" id="KW-0658">Purine biosynthesis</keyword>
<dbReference type="GO" id="GO:0004644">
    <property type="term" value="F:phosphoribosylglycinamide formyltransferase activity"/>
    <property type="evidence" value="ECO:0007669"/>
    <property type="project" value="UniProtKB-EC"/>
</dbReference>
<proteinExistence type="inferred from homology"/>
<protein>
    <recommendedName>
        <fullName evidence="2">phosphoribosylglycinamide formyltransferase 1</fullName>
        <ecNumber evidence="2">2.1.2.2</ecNumber>
    </recommendedName>
    <alternativeName>
        <fullName evidence="7">5'-phosphoribosylglycinamide transformylase</fullName>
    </alternativeName>
    <alternativeName>
        <fullName evidence="6">GAR transformylase</fullName>
    </alternativeName>
</protein>
<comment type="catalytic activity">
    <reaction evidence="8">
        <text>N(1)-(5-phospho-beta-D-ribosyl)glycinamide + (6R)-10-formyltetrahydrofolate = N(2)-formyl-N(1)-(5-phospho-beta-D-ribosyl)glycinamide + (6S)-5,6,7,8-tetrahydrofolate + H(+)</text>
        <dbReference type="Rhea" id="RHEA:15053"/>
        <dbReference type="ChEBI" id="CHEBI:15378"/>
        <dbReference type="ChEBI" id="CHEBI:57453"/>
        <dbReference type="ChEBI" id="CHEBI:143788"/>
        <dbReference type="ChEBI" id="CHEBI:147286"/>
        <dbReference type="ChEBI" id="CHEBI:195366"/>
        <dbReference type="EC" id="2.1.2.2"/>
    </reaction>
</comment>
<dbReference type="GO" id="GO:0006189">
    <property type="term" value="P:'de novo' IMP biosynthetic process"/>
    <property type="evidence" value="ECO:0007669"/>
    <property type="project" value="InterPro"/>
</dbReference>
<comment type="caution">
    <text evidence="10">The sequence shown here is derived from an EMBL/GenBank/DDBJ whole genome shotgun (WGS) entry which is preliminary data.</text>
</comment>
<dbReference type="CDD" id="cd08645">
    <property type="entry name" value="FMT_core_GART"/>
    <property type="match status" value="1"/>
</dbReference>
<dbReference type="InterPro" id="IPR036477">
    <property type="entry name" value="Formyl_transf_N_sf"/>
</dbReference>
<evidence type="ECO:0000256" key="5">
    <source>
        <dbReference type="ARBA" id="ARBA00038440"/>
    </source>
</evidence>